<evidence type="ECO:0000256" key="10">
    <source>
        <dbReference type="ARBA" id="ARBA00023136"/>
    </source>
</evidence>
<dbReference type="SUPFAM" id="SSF57716">
    <property type="entry name" value="Glucocorticoid receptor-like (DNA-binding domain)"/>
    <property type="match status" value="2"/>
</dbReference>
<dbReference type="InterPro" id="IPR001285">
    <property type="entry name" value="Synaptophysin/porin"/>
</dbReference>
<keyword evidence="6" id="KW-0677">Repeat</keyword>
<feature type="transmembrane region" description="Helical" evidence="15">
    <location>
        <begin position="368"/>
        <end position="386"/>
    </location>
</feature>
<dbReference type="Gene3D" id="2.10.110.10">
    <property type="entry name" value="Cysteine Rich Protein"/>
    <property type="match status" value="3"/>
</dbReference>
<dbReference type="InterPro" id="IPR033725">
    <property type="entry name" value="LIM1_prickle"/>
</dbReference>
<evidence type="ECO:0000256" key="8">
    <source>
        <dbReference type="ARBA" id="ARBA00022989"/>
    </source>
</evidence>
<evidence type="ECO:0000256" key="2">
    <source>
        <dbReference type="ARBA" id="ARBA00006476"/>
    </source>
</evidence>
<dbReference type="PROSITE" id="PS50023">
    <property type="entry name" value="LIM_DOMAIN_2"/>
    <property type="match status" value="2"/>
</dbReference>
<dbReference type="PROSITE" id="PS51303">
    <property type="entry name" value="PET"/>
    <property type="match status" value="1"/>
</dbReference>
<keyword evidence="20" id="KW-1185">Reference proteome</keyword>
<comment type="similarity">
    <text evidence="2">Belongs to the synaptophysin/synaptobrevin family.</text>
</comment>
<feature type="transmembrane region" description="Helical" evidence="15">
    <location>
        <begin position="221"/>
        <end position="239"/>
    </location>
</feature>
<dbReference type="PANTHER" id="PTHR24211">
    <property type="entry name" value="LIM DOMAIN-CONTAINING PROTEIN"/>
    <property type="match status" value="1"/>
</dbReference>
<comment type="subcellular location">
    <subcellularLocation>
        <location evidence="1">Membrane</location>
        <topology evidence="1">Multi-pass membrane protein</topology>
    </subcellularLocation>
</comment>
<dbReference type="CDD" id="cd09420">
    <property type="entry name" value="LIM3_Prickle"/>
    <property type="match status" value="1"/>
</dbReference>
<dbReference type="GO" id="GO:0008270">
    <property type="term" value="F:zinc ion binding"/>
    <property type="evidence" value="ECO:0007669"/>
    <property type="project" value="InterPro"/>
</dbReference>
<evidence type="ECO:0000259" key="16">
    <source>
        <dbReference type="PROSITE" id="PS50023"/>
    </source>
</evidence>
<accession>A0A498M0V1</accession>
<dbReference type="Pfam" id="PF00412">
    <property type="entry name" value="LIM"/>
    <property type="match status" value="2"/>
</dbReference>
<dbReference type="SMART" id="SM00132">
    <property type="entry name" value="LIM"/>
    <property type="match status" value="3"/>
</dbReference>
<dbReference type="STRING" id="84645.A0A498M0V1"/>
<evidence type="ECO:0000313" key="19">
    <source>
        <dbReference type="EMBL" id="RXN12684.1"/>
    </source>
</evidence>
<evidence type="ECO:0000256" key="9">
    <source>
        <dbReference type="ARBA" id="ARBA00023038"/>
    </source>
</evidence>
<evidence type="ECO:0000259" key="18">
    <source>
        <dbReference type="PROSITE" id="PS51303"/>
    </source>
</evidence>
<evidence type="ECO:0000256" key="6">
    <source>
        <dbReference type="ARBA" id="ARBA00022737"/>
    </source>
</evidence>
<dbReference type="Proteomes" id="UP000290572">
    <property type="component" value="Unassembled WGS sequence"/>
</dbReference>
<evidence type="ECO:0000256" key="12">
    <source>
        <dbReference type="PROSITE-ProRule" id="PRU00125"/>
    </source>
</evidence>
<feature type="transmembrane region" description="Helical" evidence="15">
    <location>
        <begin position="406"/>
        <end position="425"/>
    </location>
</feature>
<evidence type="ECO:0000256" key="15">
    <source>
        <dbReference type="SAM" id="Phobius"/>
    </source>
</evidence>
<keyword evidence="4 13" id="KW-0812">Transmembrane</keyword>
<feature type="domain" description="MARVEL" evidence="17">
    <location>
        <begin position="36"/>
        <end position="243"/>
    </location>
</feature>
<dbReference type="GO" id="GO:0016020">
    <property type="term" value="C:membrane"/>
    <property type="evidence" value="ECO:0007669"/>
    <property type="project" value="UniProtKB-SubCell"/>
</dbReference>
<dbReference type="FunFam" id="2.10.110.10:FF:000035">
    <property type="entry name" value="prickle-like protein 2 isoform X1"/>
    <property type="match status" value="1"/>
</dbReference>
<keyword evidence="8 15" id="KW-1133">Transmembrane helix</keyword>
<feature type="compositionally biased region" description="Acidic residues" evidence="14">
    <location>
        <begin position="1069"/>
        <end position="1080"/>
    </location>
</feature>
<feature type="transmembrane region" description="Helical" evidence="15">
    <location>
        <begin position="342"/>
        <end position="362"/>
    </location>
</feature>
<keyword evidence="5 12" id="KW-0479">Metal-binding</keyword>
<feature type="domain" description="PET" evidence="18">
    <location>
        <begin position="539"/>
        <end position="647"/>
    </location>
</feature>
<keyword evidence="11" id="KW-0325">Glycoprotein</keyword>
<dbReference type="Pfam" id="PF06297">
    <property type="entry name" value="PET"/>
    <property type="match status" value="1"/>
</dbReference>
<feature type="domain" description="LIM zinc-binding" evidence="16">
    <location>
        <begin position="649"/>
        <end position="713"/>
    </location>
</feature>
<evidence type="ECO:0000259" key="17">
    <source>
        <dbReference type="PROSITE" id="PS51225"/>
    </source>
</evidence>
<feature type="domain" description="MARVEL" evidence="17">
    <location>
        <begin position="336"/>
        <end position="456"/>
    </location>
</feature>
<dbReference type="InterPro" id="IPR033723">
    <property type="entry name" value="PET_prickle"/>
</dbReference>
<evidence type="ECO:0000256" key="11">
    <source>
        <dbReference type="ARBA" id="ARBA00023180"/>
    </source>
</evidence>
<dbReference type="PROSITE" id="PS00478">
    <property type="entry name" value="LIM_DOMAIN_1"/>
    <property type="match status" value="1"/>
</dbReference>
<dbReference type="FunFam" id="2.10.110.10:FF:000005">
    <property type="entry name" value="Testin isoform 1"/>
    <property type="match status" value="1"/>
</dbReference>
<gene>
    <name evidence="19" type="ORF">ROHU_037256</name>
</gene>
<name>A0A498M0V1_LABRO</name>
<dbReference type="InterPro" id="IPR010442">
    <property type="entry name" value="PET_domain"/>
</dbReference>
<evidence type="ECO:0000256" key="13">
    <source>
        <dbReference type="PROSITE-ProRule" id="PRU00581"/>
    </source>
</evidence>
<feature type="domain" description="LIM zinc-binding" evidence="16">
    <location>
        <begin position="714"/>
        <end position="774"/>
    </location>
</feature>
<evidence type="ECO:0000256" key="3">
    <source>
        <dbReference type="ARBA" id="ARBA00008268"/>
    </source>
</evidence>
<reference evidence="19 20" key="1">
    <citation type="submission" date="2018-03" db="EMBL/GenBank/DDBJ databases">
        <title>Draft genome sequence of Rohu Carp (Labeo rohita).</title>
        <authorList>
            <person name="Das P."/>
            <person name="Kushwaha B."/>
            <person name="Joshi C.G."/>
            <person name="Kumar D."/>
            <person name="Nagpure N.S."/>
            <person name="Sahoo L."/>
            <person name="Das S.P."/>
            <person name="Bit A."/>
            <person name="Patnaik S."/>
            <person name="Meher P.K."/>
            <person name="Jayasankar P."/>
            <person name="Koringa P.G."/>
            <person name="Patel N.V."/>
            <person name="Hinsu A.T."/>
            <person name="Kumar R."/>
            <person name="Pandey M."/>
            <person name="Agarwal S."/>
            <person name="Srivastava S."/>
            <person name="Singh M."/>
            <person name="Iquebal M.A."/>
            <person name="Jaiswal S."/>
            <person name="Angadi U.B."/>
            <person name="Kumar N."/>
            <person name="Raza M."/>
            <person name="Shah T.M."/>
            <person name="Rai A."/>
            <person name="Jena J.K."/>
        </authorList>
    </citation>
    <scope>NUCLEOTIDE SEQUENCE [LARGE SCALE GENOMIC DNA]</scope>
    <source>
        <strain evidence="19">DASCIFA01</strain>
        <tissue evidence="19">Testis</tissue>
    </source>
</reference>
<dbReference type="CDD" id="cd09827">
    <property type="entry name" value="PET_Prickle"/>
    <property type="match status" value="1"/>
</dbReference>
<feature type="compositionally biased region" description="Basic and acidic residues" evidence="14">
    <location>
        <begin position="1224"/>
        <end position="1237"/>
    </location>
</feature>
<evidence type="ECO:0000256" key="14">
    <source>
        <dbReference type="SAM" id="MobiDB-lite"/>
    </source>
</evidence>
<dbReference type="CDD" id="cd09415">
    <property type="entry name" value="LIM1_Prickle"/>
    <property type="match status" value="1"/>
</dbReference>
<feature type="transmembrane region" description="Helical" evidence="15">
    <location>
        <begin position="431"/>
        <end position="452"/>
    </location>
</feature>
<sequence>MDVAALYLHSSDPLISDKAAEMDVVNQLVATGQFTIIKQPLGFIKVLQWFFAIFAFSTCGGYSGVFRMSVECKNRSESDLNIEVEFAYPFRLHQVWFDAPTCKGPEPERLFLVGDNSSSAEFFVTIGVFSFLYSMAAISVYIFLLEKYREGNKGARADFVVTAIFTFMWLVSSAAWAKGLSDVKRSTDPDDVINLIPACDREENSCKEIHEPVMSGLNTSVAFGFCNVVLWAGNLWFVFKETGWLAAFAGTYMPSGEKQPAPDSFAQGYGQEGYGQDPYAGSQGGYQPDYGQQGGGYEGGGYNQYGQGEPTSFSNEIMAETEGNAFGGCLEKLKSYVRTRKGTILAAEILLSFIVLICYAASMYGGYSAVAICEMVFAIIFFIVFMMELDKQFLVVNWLWSDLIRAVIGAALYLITSLICVIGGSGDGARIAGGVFGLLAGILFAYDSYTIFLNIKSSRQHSSAPTVYLALLTFTAFLSQTEAEDPDRGQPCMRCGEQCPGFRMHGWRKICVHCKCVREEHVVRSVPGQLERMMMKLVSDFQRHSISDDDSGCASEEYAWVPPGIKPEQVYQYFSCIPEDKVPYVNSPGERYRIKQLLHQLPAHDSEPQYCNSLDEEEKKELRLFSQQRKRENLGRGIVRLFPVTMTGAICQQCGRQICGGDIAVFASRAGHGSCWHPQCFQCASCNELLVDLIYFYQDGHIYCGRHHAERIKPRCQACDEIIFADECTEAEGRHWHMKHFCCFECETALGGQRYIMRESRPYCCHCYESLYAEYCDTCGEHIGIDQGQMTYEGQHWHASEECFCCACCRLPLLGRPFLPRGGLIFCSRSCSLGEDPDNSDSCDSALQSKSVSHKTIQNQQRTSTPRPQGGTSITVATCKNAVRAASTTTANGGHFTLESKGVHTSFHPIPNGQPPPYGQTHTQHSHLSSPLSPIANDKETLVSEQLGNHRPDSLEFTVELNGYAEFGPFPPSCTSRGTSTAKDCGNIIESGCTGISSQLESSEAFVDLNDSESFPPPPPPVFFDPSDLPNLSDSPAAVTEAEDVPVAPVRSSTARVSFREPISCSYSVEEEDWEEEERVEPERKEGEDDEQEEDGEEVEGSLGRRLRFCTEVPSQMDLLDGSYHRSFRRGSGGHHPTEKRLRRARGSRSDRPRLETLDSRVEDRRRSNSVLDGSRTGSLTLHSTRYRHEDSCSTCSSSSDSEEEGFFLGQRIPLPPQLTGGERAAEAHREDEDKSRRGSFRRRRTQSLSRKDKDKDKDKNCILS</sequence>
<dbReference type="EMBL" id="QBIY01013039">
    <property type="protein sequence ID" value="RXN12684.1"/>
    <property type="molecule type" value="Genomic_DNA"/>
</dbReference>
<feature type="region of interest" description="Disordered" evidence="14">
    <location>
        <begin position="1068"/>
        <end position="1108"/>
    </location>
</feature>
<dbReference type="CDD" id="cd09418">
    <property type="entry name" value="LIM2_Prickle"/>
    <property type="match status" value="1"/>
</dbReference>
<evidence type="ECO:0000256" key="5">
    <source>
        <dbReference type="ARBA" id="ARBA00022723"/>
    </source>
</evidence>
<feature type="transmembrane region" description="Helical" evidence="15">
    <location>
        <begin position="122"/>
        <end position="145"/>
    </location>
</feature>
<evidence type="ECO:0000256" key="7">
    <source>
        <dbReference type="ARBA" id="ARBA00022833"/>
    </source>
</evidence>
<evidence type="ECO:0000313" key="20">
    <source>
        <dbReference type="Proteomes" id="UP000290572"/>
    </source>
</evidence>
<dbReference type="PRINTS" id="PR00220">
    <property type="entry name" value="SYNAPTOPHYSN"/>
</dbReference>
<protein>
    <submittedName>
        <fullName evidence="19">Prickle 3 isoform X1</fullName>
    </submittedName>
</protein>
<keyword evidence="7 12" id="KW-0862">Zinc</keyword>
<keyword evidence="9 12" id="KW-0440">LIM domain</keyword>
<proteinExistence type="inferred from homology"/>
<dbReference type="GO" id="GO:0008021">
    <property type="term" value="C:synaptic vesicle"/>
    <property type="evidence" value="ECO:0007669"/>
    <property type="project" value="InterPro"/>
</dbReference>
<dbReference type="InterPro" id="IPR033727">
    <property type="entry name" value="LIM3_prickle"/>
</dbReference>
<dbReference type="PROSITE" id="PS51225">
    <property type="entry name" value="MARVEL"/>
    <property type="match status" value="2"/>
</dbReference>
<feature type="compositionally biased region" description="Basic and acidic residues" evidence="14">
    <location>
        <begin position="1148"/>
        <end position="1167"/>
    </location>
</feature>
<feature type="compositionally biased region" description="Acidic residues" evidence="14">
    <location>
        <begin position="1088"/>
        <end position="1100"/>
    </location>
</feature>
<dbReference type="InterPro" id="IPR008253">
    <property type="entry name" value="Marvel"/>
</dbReference>
<evidence type="ECO:0000256" key="1">
    <source>
        <dbReference type="ARBA" id="ARBA00004141"/>
    </source>
</evidence>
<feature type="compositionally biased region" description="Polar residues" evidence="14">
    <location>
        <begin position="1169"/>
        <end position="1184"/>
    </location>
</feature>
<dbReference type="InterPro" id="IPR001781">
    <property type="entry name" value="Znf_LIM"/>
</dbReference>
<comment type="similarity">
    <text evidence="3">Belongs to the prickle / espinas / testin family.</text>
</comment>
<evidence type="ECO:0000256" key="4">
    <source>
        <dbReference type="ARBA" id="ARBA00022692"/>
    </source>
</evidence>
<feature type="region of interest" description="Disordered" evidence="14">
    <location>
        <begin position="1124"/>
        <end position="1265"/>
    </location>
</feature>
<feature type="region of interest" description="Disordered" evidence="14">
    <location>
        <begin position="1028"/>
        <end position="1053"/>
    </location>
</feature>
<dbReference type="Pfam" id="PF01284">
    <property type="entry name" value="MARVEL"/>
    <property type="match status" value="1"/>
</dbReference>
<feature type="transmembrane region" description="Helical" evidence="15">
    <location>
        <begin position="46"/>
        <end position="65"/>
    </location>
</feature>
<dbReference type="InterPro" id="IPR033726">
    <property type="entry name" value="LIM2_prickle"/>
</dbReference>
<keyword evidence="10 13" id="KW-0472">Membrane</keyword>
<organism evidence="19 20">
    <name type="scientific">Labeo rohita</name>
    <name type="common">Indian major carp</name>
    <name type="synonym">Cyprinus rohita</name>
    <dbReference type="NCBI Taxonomy" id="84645"/>
    <lineage>
        <taxon>Eukaryota</taxon>
        <taxon>Metazoa</taxon>
        <taxon>Chordata</taxon>
        <taxon>Craniata</taxon>
        <taxon>Vertebrata</taxon>
        <taxon>Euteleostomi</taxon>
        <taxon>Actinopterygii</taxon>
        <taxon>Neopterygii</taxon>
        <taxon>Teleostei</taxon>
        <taxon>Ostariophysi</taxon>
        <taxon>Cypriniformes</taxon>
        <taxon>Cyprinidae</taxon>
        <taxon>Labeoninae</taxon>
        <taxon>Labeonini</taxon>
        <taxon>Labeo</taxon>
    </lineage>
</organism>
<dbReference type="AlphaFoldDB" id="A0A498M0V1"/>
<dbReference type="InterPro" id="IPR047120">
    <property type="entry name" value="Pk/Esn/Tes"/>
</dbReference>
<feature type="compositionally biased region" description="Basic and acidic residues" evidence="14">
    <location>
        <begin position="1250"/>
        <end position="1265"/>
    </location>
</feature>
<feature type="region of interest" description="Disordered" evidence="14">
    <location>
        <begin position="852"/>
        <end position="873"/>
    </location>
</feature>
<feature type="transmembrane region" description="Helical" evidence="15">
    <location>
        <begin position="157"/>
        <end position="177"/>
    </location>
</feature>
<dbReference type="PANTHER" id="PTHR24211:SF19">
    <property type="entry name" value="PRICKLE PLANAR CELL POLARITY PROTEIN 3"/>
    <property type="match status" value="1"/>
</dbReference>
<comment type="caution">
    <text evidence="19">The sequence shown here is derived from an EMBL/GenBank/DDBJ whole genome shotgun (WGS) entry which is preliminary data.</text>
</comment>